<sequence length="318" mass="34686">MKTVIAIDGGGTKTIAVLVHDQRVVAYTKVGGTNLASVDTNKIQALLKQAMNDLETQAERAFASVSAVFAGMSGGGRATEQLKVKRSLQPYVSANAKIIVDSDVLSALYSGTFGERGIVSIAGTGAVVYGINARGEYARVGGWGYLFEDAGSGFELGRQAILRSMHNDDQNRTLTHLDQAVLQHYDVENMQALIPIIYENGKERERIASFSPVLSQLASAGDLEANEIISHARVKQADAIKQVKSQLFQQDEACVVVLAGSVYQELHLWKPFFEKSLDLVKVTRPKYQPIAGAIVACDLTMQQMRTKEAYEKLFEMLP</sequence>
<gene>
    <name evidence="2" type="ORF">JOD17_001531</name>
</gene>
<name>A0ABS2PAJ0_9BACL</name>
<dbReference type="Proteomes" id="UP000741863">
    <property type="component" value="Unassembled WGS sequence"/>
</dbReference>
<dbReference type="PANTHER" id="PTHR43190">
    <property type="entry name" value="N-ACETYL-D-GLUCOSAMINE KINASE"/>
    <property type="match status" value="1"/>
</dbReference>
<dbReference type="SUPFAM" id="SSF53067">
    <property type="entry name" value="Actin-like ATPase domain"/>
    <property type="match status" value="2"/>
</dbReference>
<keyword evidence="3" id="KW-1185">Reference proteome</keyword>
<dbReference type="InterPro" id="IPR002731">
    <property type="entry name" value="ATPase_BadF"/>
</dbReference>
<dbReference type="Pfam" id="PF01869">
    <property type="entry name" value="BcrAD_BadFG"/>
    <property type="match status" value="1"/>
</dbReference>
<accession>A0ABS2PAJ0</accession>
<evidence type="ECO:0000313" key="3">
    <source>
        <dbReference type="Proteomes" id="UP000741863"/>
    </source>
</evidence>
<feature type="domain" description="ATPase BadF/BadG/BcrA/BcrD type" evidence="1">
    <location>
        <begin position="7"/>
        <end position="294"/>
    </location>
</feature>
<dbReference type="EMBL" id="JAFBEC010000003">
    <property type="protein sequence ID" value="MBM7632438.1"/>
    <property type="molecule type" value="Genomic_DNA"/>
</dbReference>
<evidence type="ECO:0000313" key="2">
    <source>
        <dbReference type="EMBL" id="MBM7632438.1"/>
    </source>
</evidence>
<evidence type="ECO:0000259" key="1">
    <source>
        <dbReference type="Pfam" id="PF01869"/>
    </source>
</evidence>
<dbReference type="Gene3D" id="3.30.420.40">
    <property type="match status" value="2"/>
</dbReference>
<proteinExistence type="predicted"/>
<reference evidence="2 3" key="1">
    <citation type="submission" date="2021-01" db="EMBL/GenBank/DDBJ databases">
        <title>Genomic Encyclopedia of Type Strains, Phase IV (KMG-IV): sequencing the most valuable type-strain genomes for metagenomic binning, comparative biology and taxonomic classification.</title>
        <authorList>
            <person name="Goeker M."/>
        </authorList>
    </citation>
    <scope>NUCLEOTIDE SEQUENCE [LARGE SCALE GENOMIC DNA]</scope>
    <source>
        <strain evidence="2 3">DSM 25540</strain>
    </source>
</reference>
<dbReference type="CDD" id="cd24007">
    <property type="entry name" value="ASKHA_NBD_eukNAGK-like"/>
    <property type="match status" value="1"/>
</dbReference>
<organism evidence="2 3">
    <name type="scientific">Geomicrobium sediminis</name>
    <dbReference type="NCBI Taxonomy" id="1347788"/>
    <lineage>
        <taxon>Bacteria</taxon>
        <taxon>Bacillati</taxon>
        <taxon>Bacillota</taxon>
        <taxon>Bacilli</taxon>
        <taxon>Bacillales</taxon>
        <taxon>Geomicrobium</taxon>
    </lineage>
</organism>
<dbReference type="PANTHER" id="PTHR43190:SF3">
    <property type="entry name" value="N-ACETYL-D-GLUCOSAMINE KINASE"/>
    <property type="match status" value="1"/>
</dbReference>
<dbReference type="InterPro" id="IPR052519">
    <property type="entry name" value="Euk-type_GlcNAc_Kinase"/>
</dbReference>
<dbReference type="InterPro" id="IPR043129">
    <property type="entry name" value="ATPase_NBD"/>
</dbReference>
<comment type="caution">
    <text evidence="2">The sequence shown here is derived from an EMBL/GenBank/DDBJ whole genome shotgun (WGS) entry which is preliminary data.</text>
</comment>
<dbReference type="RefSeq" id="WP_204696646.1">
    <property type="nucleotide sequence ID" value="NZ_JAFBEC010000003.1"/>
</dbReference>
<protein>
    <submittedName>
        <fullName evidence="2">N-acetylglucosamine kinase-like BadF-type ATPase</fullName>
    </submittedName>
</protein>